<evidence type="ECO:0008006" key="2">
    <source>
        <dbReference type="Google" id="ProtNLM"/>
    </source>
</evidence>
<evidence type="ECO:0000313" key="1">
    <source>
        <dbReference type="EMBL" id="KKM03939.1"/>
    </source>
</evidence>
<name>A0A0F9GYP3_9ZZZZ</name>
<organism evidence="1">
    <name type="scientific">marine sediment metagenome</name>
    <dbReference type="NCBI Taxonomy" id="412755"/>
    <lineage>
        <taxon>unclassified sequences</taxon>
        <taxon>metagenomes</taxon>
        <taxon>ecological metagenomes</taxon>
    </lineage>
</organism>
<dbReference type="Gene3D" id="3.10.28.10">
    <property type="entry name" value="Homing endonucleases"/>
    <property type="match status" value="1"/>
</dbReference>
<proteinExistence type="predicted"/>
<reference evidence="1" key="1">
    <citation type="journal article" date="2015" name="Nature">
        <title>Complex archaea that bridge the gap between prokaryotes and eukaryotes.</title>
        <authorList>
            <person name="Spang A."/>
            <person name="Saw J.H."/>
            <person name="Jorgensen S.L."/>
            <person name="Zaremba-Niedzwiedzka K."/>
            <person name="Martijn J."/>
            <person name="Lind A.E."/>
            <person name="van Eijk R."/>
            <person name="Schleper C."/>
            <person name="Guy L."/>
            <person name="Ettema T.J."/>
        </authorList>
    </citation>
    <scope>NUCLEOTIDE SEQUENCE</scope>
</reference>
<dbReference type="SUPFAM" id="SSF55608">
    <property type="entry name" value="Homing endonucleases"/>
    <property type="match status" value="1"/>
</dbReference>
<dbReference type="InterPro" id="IPR027434">
    <property type="entry name" value="Homing_endonucl"/>
</dbReference>
<comment type="caution">
    <text evidence="1">The sequence shown here is derived from an EMBL/GenBank/DDBJ whole genome shotgun (WGS) entry which is preliminary data.</text>
</comment>
<dbReference type="AlphaFoldDB" id="A0A0F9GYP3"/>
<sequence length="145" mass="16470">MSYYCYLSEIELAYTAGIIDGEGSIQIDRRSDKNFGATVTISMKNPAVLVWVSDRYGGNIHRYKQSIGSFNKEGFMYRWGIHGLQAQEFISAIRPYLVEKAMRADVLLSFPVGSQRGAELDIQEAAYHTMKVLQDKPNRGNRRKP</sequence>
<dbReference type="EMBL" id="LAZR01016569">
    <property type="protein sequence ID" value="KKM03939.1"/>
    <property type="molecule type" value="Genomic_DNA"/>
</dbReference>
<accession>A0A0F9GYP3</accession>
<gene>
    <name evidence="1" type="ORF">LCGC14_1769410</name>
</gene>
<protein>
    <recommendedName>
        <fullName evidence="2">Homing endonuclease LAGLIDADG domain-containing protein</fullName>
    </recommendedName>
</protein>